<reference evidence="2" key="1">
    <citation type="submission" date="2023-03" db="EMBL/GenBank/DDBJ databases">
        <title>Massive genome expansion in bonnet fungi (Mycena s.s.) driven by repeated elements and novel gene families across ecological guilds.</title>
        <authorList>
            <consortium name="Lawrence Berkeley National Laboratory"/>
            <person name="Harder C.B."/>
            <person name="Miyauchi S."/>
            <person name="Viragh M."/>
            <person name="Kuo A."/>
            <person name="Thoen E."/>
            <person name="Andreopoulos B."/>
            <person name="Lu D."/>
            <person name="Skrede I."/>
            <person name="Drula E."/>
            <person name="Henrissat B."/>
            <person name="Morin E."/>
            <person name="Kohler A."/>
            <person name="Barry K."/>
            <person name="LaButti K."/>
            <person name="Morin E."/>
            <person name="Salamov A."/>
            <person name="Lipzen A."/>
            <person name="Mereny Z."/>
            <person name="Hegedus B."/>
            <person name="Baldrian P."/>
            <person name="Stursova M."/>
            <person name="Weitz H."/>
            <person name="Taylor A."/>
            <person name="Grigoriev I.V."/>
            <person name="Nagy L.G."/>
            <person name="Martin F."/>
            <person name="Kauserud H."/>
        </authorList>
    </citation>
    <scope>NUCLEOTIDE SEQUENCE</scope>
    <source>
        <strain evidence="2">CBHHK067</strain>
    </source>
</reference>
<evidence type="ECO:0000256" key="1">
    <source>
        <dbReference type="SAM" id="MobiDB-lite"/>
    </source>
</evidence>
<protein>
    <submittedName>
        <fullName evidence="2">Uncharacterized protein</fullName>
    </submittedName>
</protein>
<gene>
    <name evidence="2" type="ORF">B0H17DRAFT_1126829</name>
</gene>
<name>A0AAD7GST3_MYCRO</name>
<sequence length="224" mass="25927">MGRRAKHLTSADRASAKQESLCKHSATPSGKLAHTLANQAQYRSRSTRKDSKHPSIESLSQLALFSGLPPLDMEIQQLANAPLPETRPFFREALRKADALDESDLGRWKTEPPFVKDDDTSNPYSDQYLHFTQSLASVLHSVRLRKQNQRDAKHRTEFETNGKEAAVVALRAEVTDLPSGWERVKALRTHYNAYHNSREYSMYQHYIQWQVRTIYHLYHMKFFE</sequence>
<keyword evidence="3" id="KW-1185">Reference proteome</keyword>
<organism evidence="2 3">
    <name type="scientific">Mycena rosella</name>
    <name type="common">Pink bonnet</name>
    <name type="synonym">Agaricus rosellus</name>
    <dbReference type="NCBI Taxonomy" id="1033263"/>
    <lineage>
        <taxon>Eukaryota</taxon>
        <taxon>Fungi</taxon>
        <taxon>Dikarya</taxon>
        <taxon>Basidiomycota</taxon>
        <taxon>Agaricomycotina</taxon>
        <taxon>Agaricomycetes</taxon>
        <taxon>Agaricomycetidae</taxon>
        <taxon>Agaricales</taxon>
        <taxon>Marasmiineae</taxon>
        <taxon>Mycenaceae</taxon>
        <taxon>Mycena</taxon>
    </lineage>
</organism>
<comment type="caution">
    <text evidence="2">The sequence shown here is derived from an EMBL/GenBank/DDBJ whole genome shotgun (WGS) entry which is preliminary data.</text>
</comment>
<accession>A0AAD7GST3</accession>
<dbReference type="EMBL" id="JARKIE010000010">
    <property type="protein sequence ID" value="KAJ7704508.1"/>
    <property type="molecule type" value="Genomic_DNA"/>
</dbReference>
<evidence type="ECO:0000313" key="2">
    <source>
        <dbReference type="EMBL" id="KAJ7704508.1"/>
    </source>
</evidence>
<dbReference type="Proteomes" id="UP001221757">
    <property type="component" value="Unassembled WGS sequence"/>
</dbReference>
<dbReference type="AlphaFoldDB" id="A0AAD7GST3"/>
<proteinExistence type="predicted"/>
<evidence type="ECO:0000313" key="3">
    <source>
        <dbReference type="Proteomes" id="UP001221757"/>
    </source>
</evidence>
<feature type="region of interest" description="Disordered" evidence="1">
    <location>
        <begin position="1"/>
        <end position="55"/>
    </location>
</feature>